<name>A0ABW4X866_9ACTN</name>
<dbReference type="Proteomes" id="UP001597402">
    <property type="component" value="Unassembled WGS sequence"/>
</dbReference>
<dbReference type="EMBL" id="JBHUHP010000002">
    <property type="protein sequence ID" value="MFD2090754.1"/>
    <property type="molecule type" value="Genomic_DNA"/>
</dbReference>
<gene>
    <name evidence="1" type="ORF">ACFSHS_04130</name>
</gene>
<protein>
    <submittedName>
        <fullName evidence="1">Uncharacterized protein</fullName>
    </submittedName>
</protein>
<organism evidence="1 2">
    <name type="scientific">Blastococcus deserti</name>
    <dbReference type="NCBI Taxonomy" id="2259033"/>
    <lineage>
        <taxon>Bacteria</taxon>
        <taxon>Bacillati</taxon>
        <taxon>Actinomycetota</taxon>
        <taxon>Actinomycetes</taxon>
        <taxon>Geodermatophilales</taxon>
        <taxon>Geodermatophilaceae</taxon>
        <taxon>Blastococcus</taxon>
    </lineage>
</organism>
<evidence type="ECO:0000313" key="1">
    <source>
        <dbReference type="EMBL" id="MFD2090754.1"/>
    </source>
</evidence>
<dbReference type="RefSeq" id="WP_376872118.1">
    <property type="nucleotide sequence ID" value="NZ_JBHUHP010000002.1"/>
</dbReference>
<reference evidence="2" key="1">
    <citation type="journal article" date="2019" name="Int. J. Syst. Evol. Microbiol.">
        <title>The Global Catalogue of Microorganisms (GCM) 10K type strain sequencing project: providing services to taxonomists for standard genome sequencing and annotation.</title>
        <authorList>
            <consortium name="The Broad Institute Genomics Platform"/>
            <consortium name="The Broad Institute Genome Sequencing Center for Infectious Disease"/>
            <person name="Wu L."/>
            <person name="Ma J."/>
        </authorList>
    </citation>
    <scope>NUCLEOTIDE SEQUENCE [LARGE SCALE GENOMIC DNA]</scope>
    <source>
        <strain evidence="2">JCM 3338</strain>
    </source>
</reference>
<keyword evidence="2" id="KW-1185">Reference proteome</keyword>
<accession>A0ABW4X866</accession>
<evidence type="ECO:0000313" key="2">
    <source>
        <dbReference type="Proteomes" id="UP001597402"/>
    </source>
</evidence>
<sequence>MPPPALDVAPWAVVLFPTDDGRALTGWALTAPLAVAVAAVHHERAPKVAARLEATRAAAP</sequence>
<proteinExistence type="predicted"/>
<comment type="caution">
    <text evidence="1">The sequence shown here is derived from an EMBL/GenBank/DDBJ whole genome shotgun (WGS) entry which is preliminary data.</text>
</comment>